<organism evidence="2 4">
    <name type="scientific">Punica granatum</name>
    <name type="common">Pomegranate</name>
    <dbReference type="NCBI Taxonomy" id="22663"/>
    <lineage>
        <taxon>Eukaryota</taxon>
        <taxon>Viridiplantae</taxon>
        <taxon>Streptophyta</taxon>
        <taxon>Embryophyta</taxon>
        <taxon>Tracheophyta</taxon>
        <taxon>Spermatophyta</taxon>
        <taxon>Magnoliopsida</taxon>
        <taxon>eudicotyledons</taxon>
        <taxon>Gunneridae</taxon>
        <taxon>Pentapetalae</taxon>
        <taxon>rosids</taxon>
        <taxon>malvids</taxon>
        <taxon>Myrtales</taxon>
        <taxon>Lythraceae</taxon>
        <taxon>Punica</taxon>
    </lineage>
</organism>
<protein>
    <submittedName>
        <fullName evidence="2">Uncharacterized protein</fullName>
    </submittedName>
</protein>
<gene>
    <name evidence="2" type="ORF">CDL15_Pgr026399</name>
    <name evidence="3" type="ORF">CRG98_004539</name>
</gene>
<name>A0A218XNF1_PUNGR</name>
<feature type="compositionally biased region" description="Polar residues" evidence="1">
    <location>
        <begin position="61"/>
        <end position="70"/>
    </location>
</feature>
<comment type="caution">
    <text evidence="2">The sequence shown here is derived from an EMBL/GenBank/DDBJ whole genome shotgun (WGS) entry which is preliminary data.</text>
</comment>
<sequence length="153" mass="16758">MHLQGQVEQLLSLPRSPLQVDAAKPSVTKSTDAAIMSIANSTTQEGSTKLQFSAAEEHTRSATLSPQSQTKVSYPSHLTEYLSPPSFQLLPGVEALDRQEDDYVECEVLPHEEAKQSPDQEPLRNNLEDVIIADSEVGMTEVLTHEFTLGIPS</sequence>
<feature type="compositionally biased region" description="Polar residues" evidence="1">
    <location>
        <begin position="42"/>
        <end position="51"/>
    </location>
</feature>
<dbReference type="EMBL" id="MTKT01001082">
    <property type="protein sequence ID" value="OWM86507.1"/>
    <property type="molecule type" value="Genomic_DNA"/>
</dbReference>
<accession>A0A218XNF1</accession>
<reference evidence="4" key="1">
    <citation type="journal article" date="2017" name="Plant J.">
        <title>The pomegranate (Punica granatum L.) genome and the genomics of punicalagin biosynthesis.</title>
        <authorList>
            <person name="Qin G."/>
            <person name="Xu C."/>
            <person name="Ming R."/>
            <person name="Tang H."/>
            <person name="Guyot R."/>
            <person name="Kramer E.M."/>
            <person name="Hu Y."/>
            <person name="Yi X."/>
            <person name="Qi Y."/>
            <person name="Xu X."/>
            <person name="Gao Z."/>
            <person name="Pan H."/>
            <person name="Jian J."/>
            <person name="Tian Y."/>
            <person name="Yue Z."/>
            <person name="Xu Y."/>
        </authorList>
    </citation>
    <scope>NUCLEOTIDE SEQUENCE [LARGE SCALE GENOMIC DNA]</scope>
    <source>
        <strain evidence="4">cv. Dabenzi</strain>
    </source>
</reference>
<dbReference type="AlphaFoldDB" id="A0A218XNF1"/>
<evidence type="ECO:0000313" key="4">
    <source>
        <dbReference type="Proteomes" id="UP000197138"/>
    </source>
</evidence>
<feature type="region of interest" description="Disordered" evidence="1">
    <location>
        <begin position="42"/>
        <end position="70"/>
    </location>
</feature>
<evidence type="ECO:0000313" key="2">
    <source>
        <dbReference type="EMBL" id="OWM86507.1"/>
    </source>
</evidence>
<evidence type="ECO:0000313" key="5">
    <source>
        <dbReference type="Proteomes" id="UP000233551"/>
    </source>
</evidence>
<proteinExistence type="predicted"/>
<dbReference type="EMBL" id="PGOL01000186">
    <property type="protein sequence ID" value="PKI75065.1"/>
    <property type="molecule type" value="Genomic_DNA"/>
</dbReference>
<dbReference type="Proteomes" id="UP000197138">
    <property type="component" value="Unassembled WGS sequence"/>
</dbReference>
<evidence type="ECO:0000256" key="1">
    <source>
        <dbReference type="SAM" id="MobiDB-lite"/>
    </source>
</evidence>
<reference evidence="3 5" key="3">
    <citation type="submission" date="2017-11" db="EMBL/GenBank/DDBJ databases">
        <title>De-novo sequencing of pomegranate (Punica granatum L.) genome.</title>
        <authorList>
            <person name="Akparov Z."/>
            <person name="Amiraslanov A."/>
            <person name="Hajiyeva S."/>
            <person name="Abbasov M."/>
            <person name="Kaur K."/>
            <person name="Hamwieh A."/>
            <person name="Solovyev V."/>
            <person name="Salamov A."/>
            <person name="Braich B."/>
            <person name="Kosarev P."/>
            <person name="Mahmoud A."/>
            <person name="Hajiyev E."/>
            <person name="Babayeva S."/>
            <person name="Izzatullayeva V."/>
            <person name="Mammadov A."/>
            <person name="Mammadov A."/>
            <person name="Sharifova S."/>
            <person name="Ojaghi J."/>
            <person name="Eynullazada K."/>
            <person name="Bayramov B."/>
            <person name="Abdulazimova A."/>
            <person name="Shahmuradov I."/>
        </authorList>
    </citation>
    <scope>NUCLEOTIDE SEQUENCE [LARGE SCALE GENOMIC DNA]</scope>
    <source>
        <strain evidence="3">AG2017</strain>
        <strain evidence="5">cv. AG2017</strain>
        <tissue evidence="3">Leaf</tissue>
    </source>
</reference>
<dbReference type="Proteomes" id="UP000233551">
    <property type="component" value="Unassembled WGS sequence"/>
</dbReference>
<reference evidence="2" key="2">
    <citation type="submission" date="2017-06" db="EMBL/GenBank/DDBJ databases">
        <title>The pomegranate genome and the genomics of punicalagin biosynthesis.</title>
        <authorList>
            <person name="Xu C."/>
        </authorList>
    </citation>
    <scope>NUCLEOTIDE SEQUENCE [LARGE SCALE GENOMIC DNA]</scope>
    <source>
        <tissue evidence="2">Fresh leaf</tissue>
    </source>
</reference>
<keyword evidence="5" id="KW-1185">Reference proteome</keyword>
<evidence type="ECO:0000313" key="3">
    <source>
        <dbReference type="EMBL" id="PKI75065.1"/>
    </source>
</evidence>